<dbReference type="EMBL" id="JAWHQM010000006">
    <property type="protein sequence ID" value="KAK5627706.1"/>
    <property type="molecule type" value="Genomic_DNA"/>
</dbReference>
<evidence type="ECO:0000256" key="8">
    <source>
        <dbReference type="ARBA" id="ARBA00022989"/>
    </source>
</evidence>
<comment type="similarity">
    <text evidence="3 11">Belongs to the PIGX family.</text>
</comment>
<dbReference type="PANTHER" id="PTHR28533:SF1">
    <property type="entry name" value="PROTEIN PBN1"/>
    <property type="match status" value="1"/>
</dbReference>
<gene>
    <name evidence="12" type="ORF">RRF57_003421</name>
</gene>
<dbReference type="GO" id="GO:0000030">
    <property type="term" value="F:mannosyltransferase activity"/>
    <property type="evidence" value="ECO:0007669"/>
    <property type="project" value="TreeGrafter"/>
</dbReference>
<comment type="function">
    <text evidence="11">Required for proper folding and/or the stability of a subset of proteins in the endoplasmic reticulum. Component of glycosylphosphatidylinositol-mannosyltransferase 1 which transfers the first of the 4 mannoses in the GPI-anchor precursors during GPI-anchor biosynthesis. Probably acts by stabilizing the mannosyltransferase GPI14.</text>
</comment>
<dbReference type="Proteomes" id="UP001305414">
    <property type="component" value="Unassembled WGS sequence"/>
</dbReference>
<evidence type="ECO:0000256" key="6">
    <source>
        <dbReference type="ARBA" id="ARBA00022692"/>
    </source>
</evidence>
<keyword evidence="9" id="KW-0472">Membrane</keyword>
<keyword evidence="5 11" id="KW-0337">GPI-anchor biosynthesis</keyword>
<dbReference type="InterPro" id="IPR013233">
    <property type="entry name" value="PIG-X/PBN1"/>
</dbReference>
<dbReference type="Pfam" id="PF08320">
    <property type="entry name" value="PIG-X"/>
    <property type="match status" value="1"/>
</dbReference>
<organism evidence="12 13">
    <name type="scientific">Xylaria bambusicola</name>
    <dbReference type="NCBI Taxonomy" id="326684"/>
    <lineage>
        <taxon>Eukaryota</taxon>
        <taxon>Fungi</taxon>
        <taxon>Dikarya</taxon>
        <taxon>Ascomycota</taxon>
        <taxon>Pezizomycotina</taxon>
        <taxon>Sordariomycetes</taxon>
        <taxon>Xylariomycetidae</taxon>
        <taxon>Xylariales</taxon>
        <taxon>Xylariaceae</taxon>
        <taxon>Xylaria</taxon>
    </lineage>
</organism>
<evidence type="ECO:0000256" key="3">
    <source>
        <dbReference type="ARBA" id="ARBA00010345"/>
    </source>
</evidence>
<comment type="pathway">
    <text evidence="2 11">Glycolipid biosynthesis; glycosylphosphatidylinositol-anchor biosynthesis.</text>
</comment>
<evidence type="ECO:0000256" key="5">
    <source>
        <dbReference type="ARBA" id="ARBA00022502"/>
    </source>
</evidence>
<sequence>MSPAREHRVTLALEELPDDLQELLHEIHELHLRWNTPRARETLGPWTSRLPPGLHVFYTPQAASATNSARLCGQLRAAFGDIDCSSPAYFQPLDTLSNLSKYAELYACGPTDSHCKEWTQALEDVVSLDLSYDAISHAVKITAVWPEGPQKLSISSHPKHRTEVGILTPDSPPHLEPYELGVTGLLTVLDEATKPSPVLFAFPSRHKDAGSKFSSALLQPMGLHPTLQLKFDSSRPPSPESSCSLHAYLTLPRTIFADKRSILLIWRHLTTQ</sequence>
<evidence type="ECO:0000256" key="1">
    <source>
        <dbReference type="ARBA" id="ARBA00004643"/>
    </source>
</evidence>
<proteinExistence type="inferred from homology"/>
<comment type="subcellular location">
    <subcellularLocation>
        <location evidence="11">Endoplasmic reticulum membrane</location>
        <topology evidence="11">Single-pass membrane protein</topology>
    </subcellularLocation>
    <subcellularLocation>
        <location evidence="1">Endoplasmic reticulum membrane</location>
        <topology evidence="1">Single-pass type III membrane protein</topology>
    </subcellularLocation>
</comment>
<protein>
    <recommendedName>
        <fullName evidence="4 11">Protein PBN1</fullName>
    </recommendedName>
</protein>
<dbReference type="GO" id="GO:0006506">
    <property type="term" value="P:GPI anchor biosynthetic process"/>
    <property type="evidence" value="ECO:0007669"/>
    <property type="project" value="UniProtKB-KW"/>
</dbReference>
<evidence type="ECO:0000256" key="11">
    <source>
        <dbReference type="RuleBase" id="RU366056"/>
    </source>
</evidence>
<dbReference type="PANTHER" id="PTHR28533">
    <property type="entry name" value="PROTEIN PBN1"/>
    <property type="match status" value="1"/>
</dbReference>
<dbReference type="GO" id="GO:1990529">
    <property type="term" value="C:glycosylphosphatidylinositol-mannosyltransferase I complex"/>
    <property type="evidence" value="ECO:0007669"/>
    <property type="project" value="TreeGrafter"/>
</dbReference>
<evidence type="ECO:0000256" key="9">
    <source>
        <dbReference type="ARBA" id="ARBA00023136"/>
    </source>
</evidence>
<keyword evidence="7 11" id="KW-0256">Endoplasmic reticulum</keyword>
<reference evidence="12 13" key="1">
    <citation type="submission" date="2023-10" db="EMBL/GenBank/DDBJ databases">
        <title>Draft genome sequence of Xylaria bambusicola isolate GMP-LS, the root and basal stem rot pathogen of sugarcane in Indonesia.</title>
        <authorList>
            <person name="Selvaraj P."/>
            <person name="Muralishankar V."/>
            <person name="Muruganantham S."/>
            <person name="Sp S."/>
            <person name="Haryani S."/>
            <person name="Lau K.J.X."/>
            <person name="Naqvi N.I."/>
        </authorList>
    </citation>
    <scope>NUCLEOTIDE SEQUENCE [LARGE SCALE GENOMIC DNA]</scope>
    <source>
        <strain evidence="12">GMP-LS</strain>
    </source>
</reference>
<evidence type="ECO:0000313" key="13">
    <source>
        <dbReference type="Proteomes" id="UP001305414"/>
    </source>
</evidence>
<keyword evidence="13" id="KW-1185">Reference proteome</keyword>
<accession>A0AAN7UK81</accession>
<evidence type="ECO:0000256" key="4">
    <source>
        <dbReference type="ARBA" id="ARBA00020410"/>
    </source>
</evidence>
<evidence type="ECO:0000256" key="2">
    <source>
        <dbReference type="ARBA" id="ARBA00004687"/>
    </source>
</evidence>
<evidence type="ECO:0000313" key="12">
    <source>
        <dbReference type="EMBL" id="KAK5627706.1"/>
    </source>
</evidence>
<dbReference type="InterPro" id="IPR042322">
    <property type="entry name" value="Pbn1"/>
</dbReference>
<dbReference type="AlphaFoldDB" id="A0AAN7UK81"/>
<evidence type="ECO:0000256" key="7">
    <source>
        <dbReference type="ARBA" id="ARBA00022824"/>
    </source>
</evidence>
<comment type="caution">
    <text evidence="12">The sequence shown here is derived from an EMBL/GenBank/DDBJ whole genome shotgun (WGS) entry which is preliminary data.</text>
</comment>
<keyword evidence="6" id="KW-0812">Transmembrane</keyword>
<name>A0AAN7UK81_9PEZI</name>
<keyword evidence="10" id="KW-0325">Glycoprotein</keyword>
<dbReference type="GO" id="GO:0005789">
    <property type="term" value="C:endoplasmic reticulum membrane"/>
    <property type="evidence" value="ECO:0007669"/>
    <property type="project" value="UniProtKB-SubCell"/>
</dbReference>
<evidence type="ECO:0000256" key="10">
    <source>
        <dbReference type="ARBA" id="ARBA00023180"/>
    </source>
</evidence>
<keyword evidence="8" id="KW-1133">Transmembrane helix</keyword>